<evidence type="ECO:0000259" key="1">
    <source>
        <dbReference type="Pfam" id="PF08241"/>
    </source>
</evidence>
<accession>A0A1G6U1D5</accession>
<proteinExistence type="predicted"/>
<evidence type="ECO:0000313" key="3">
    <source>
        <dbReference type="Proteomes" id="UP000198666"/>
    </source>
</evidence>
<reference evidence="3" key="1">
    <citation type="submission" date="2016-10" db="EMBL/GenBank/DDBJ databases">
        <authorList>
            <person name="Varghese N."/>
            <person name="Submissions S."/>
        </authorList>
    </citation>
    <scope>NUCLEOTIDE SEQUENCE [LARGE SCALE GENOMIC DNA]</scope>
    <source>
        <strain evidence="3">DSM 21620</strain>
    </source>
</reference>
<keyword evidence="2" id="KW-0489">Methyltransferase</keyword>
<gene>
    <name evidence="2" type="ORF">SAMN05421663_109133</name>
</gene>
<dbReference type="Pfam" id="PF08241">
    <property type="entry name" value="Methyltransf_11"/>
    <property type="match status" value="1"/>
</dbReference>
<dbReference type="OrthoDB" id="9791837at2"/>
<keyword evidence="3" id="KW-1185">Reference proteome</keyword>
<feature type="domain" description="Methyltransferase type 11" evidence="1">
    <location>
        <begin position="38"/>
        <end position="133"/>
    </location>
</feature>
<evidence type="ECO:0000313" key="2">
    <source>
        <dbReference type="EMBL" id="SDD35148.1"/>
    </source>
</evidence>
<dbReference type="RefSeq" id="WP_093728125.1">
    <property type="nucleotide sequence ID" value="NZ_FMZB01000009.1"/>
</dbReference>
<organism evidence="2 3">
    <name type="scientific">Terribacillus halophilus</name>
    <dbReference type="NCBI Taxonomy" id="361279"/>
    <lineage>
        <taxon>Bacteria</taxon>
        <taxon>Bacillati</taxon>
        <taxon>Bacillota</taxon>
        <taxon>Bacilli</taxon>
        <taxon>Bacillales</taxon>
        <taxon>Bacillaceae</taxon>
        <taxon>Terribacillus</taxon>
    </lineage>
</organism>
<dbReference type="AlphaFoldDB" id="A0A1G6U1D5"/>
<dbReference type="GO" id="GO:0008757">
    <property type="term" value="F:S-adenosylmethionine-dependent methyltransferase activity"/>
    <property type="evidence" value="ECO:0007669"/>
    <property type="project" value="InterPro"/>
</dbReference>
<dbReference type="GO" id="GO:0032259">
    <property type="term" value="P:methylation"/>
    <property type="evidence" value="ECO:0007669"/>
    <property type="project" value="UniProtKB-KW"/>
</dbReference>
<dbReference type="STRING" id="361279.SAMN05421663_109133"/>
<name>A0A1G6U1D5_9BACI</name>
<dbReference type="InterPro" id="IPR013216">
    <property type="entry name" value="Methyltransf_11"/>
</dbReference>
<dbReference type="Gene3D" id="3.40.50.150">
    <property type="entry name" value="Vaccinia Virus protein VP39"/>
    <property type="match status" value="1"/>
</dbReference>
<dbReference type="Proteomes" id="UP000198666">
    <property type="component" value="Unassembled WGS sequence"/>
</dbReference>
<dbReference type="PANTHER" id="PTHR43591">
    <property type="entry name" value="METHYLTRANSFERASE"/>
    <property type="match status" value="1"/>
</dbReference>
<dbReference type="EMBL" id="FMZB01000009">
    <property type="protein sequence ID" value="SDD35148.1"/>
    <property type="molecule type" value="Genomic_DNA"/>
</dbReference>
<dbReference type="CDD" id="cd02440">
    <property type="entry name" value="AdoMet_MTases"/>
    <property type="match status" value="1"/>
</dbReference>
<dbReference type="SUPFAM" id="SSF53335">
    <property type="entry name" value="S-adenosyl-L-methionine-dependent methyltransferases"/>
    <property type="match status" value="1"/>
</dbReference>
<protein>
    <submittedName>
        <fullName evidence="2">Methyltransferase domain-containing protein</fullName>
    </submittedName>
</protein>
<sequence length="256" mass="29120">MDFHNTKNKWSYTQRDANSTWIRTYSSLLGDHPIHQALDIGCGGGIYTKALAAMGIPSVTGVDSSAIMLEAAADNCQDQHGIRFHKGNAQETGLESLSSDLILERALIHHLQELQPCFSEAHRLLRPGGTLLIQDRTPEDCLLPGSPEHIRGYFFSCFPRLAELEISRRHTSAQVRKDLKTCGFHDIEKHTLWEVRQIHESKEKLLADIRARLGRSILHALEDDELEKLALYIDDCITQERDIVEMDRWTIWKAVK</sequence>
<dbReference type="InterPro" id="IPR029063">
    <property type="entry name" value="SAM-dependent_MTases_sf"/>
</dbReference>
<keyword evidence="2" id="KW-0808">Transferase</keyword>